<keyword evidence="7 11" id="KW-0482">Metalloprotease</keyword>
<evidence type="ECO:0000256" key="7">
    <source>
        <dbReference type="ARBA" id="ARBA00023049"/>
    </source>
</evidence>
<evidence type="ECO:0000256" key="3">
    <source>
        <dbReference type="ARBA" id="ARBA00022723"/>
    </source>
</evidence>
<dbReference type="PANTHER" id="PTHR47466">
    <property type="match status" value="1"/>
</dbReference>
<protein>
    <submittedName>
        <fullName evidence="11">Zinc metalloprotease</fullName>
    </submittedName>
</protein>
<evidence type="ECO:0000313" key="12">
    <source>
        <dbReference type="Proteomes" id="UP001597344"/>
    </source>
</evidence>
<organism evidence="11 12">
    <name type="scientific">Aquimarina celericrescens</name>
    <dbReference type="NCBI Taxonomy" id="1964542"/>
    <lineage>
        <taxon>Bacteria</taxon>
        <taxon>Pseudomonadati</taxon>
        <taxon>Bacteroidota</taxon>
        <taxon>Flavobacteriia</taxon>
        <taxon>Flavobacteriales</taxon>
        <taxon>Flavobacteriaceae</taxon>
        <taxon>Aquimarina</taxon>
    </lineage>
</organism>
<evidence type="ECO:0000259" key="10">
    <source>
        <dbReference type="Pfam" id="PF05572"/>
    </source>
</evidence>
<keyword evidence="8" id="KW-1015">Disulfide bond</keyword>
<gene>
    <name evidence="11" type="ORF">ACFSJT_05850</name>
</gene>
<keyword evidence="6" id="KW-0862">Zinc</keyword>
<keyword evidence="5" id="KW-0378">Hydrolase</keyword>
<dbReference type="PROSITE" id="PS51257">
    <property type="entry name" value="PROKAR_LIPOPROTEIN"/>
    <property type="match status" value="1"/>
</dbReference>
<evidence type="ECO:0000256" key="4">
    <source>
        <dbReference type="ARBA" id="ARBA00022729"/>
    </source>
</evidence>
<dbReference type="RefSeq" id="WP_378319285.1">
    <property type="nucleotide sequence ID" value="NZ_JBHUHY010000003.1"/>
</dbReference>
<keyword evidence="4 9" id="KW-0732">Signal</keyword>
<dbReference type="EMBL" id="JBHUHY010000003">
    <property type="protein sequence ID" value="MFD2186307.1"/>
    <property type="molecule type" value="Genomic_DNA"/>
</dbReference>
<dbReference type="InterPro" id="IPR024079">
    <property type="entry name" value="MetalloPept_cat_dom_sf"/>
</dbReference>
<feature type="domain" description="Peptidase M43 pregnancy-associated plasma-A" evidence="10">
    <location>
        <begin position="195"/>
        <end position="310"/>
    </location>
</feature>
<dbReference type="GO" id="GO:0008237">
    <property type="term" value="F:metallopeptidase activity"/>
    <property type="evidence" value="ECO:0007669"/>
    <property type="project" value="UniProtKB-KW"/>
</dbReference>
<proteinExistence type="inferred from homology"/>
<evidence type="ECO:0000256" key="1">
    <source>
        <dbReference type="ARBA" id="ARBA00008721"/>
    </source>
</evidence>
<comment type="similarity">
    <text evidence="1">Belongs to the peptidase M43B family.</text>
</comment>
<keyword evidence="12" id="KW-1185">Reference proteome</keyword>
<dbReference type="Gene3D" id="3.40.390.10">
    <property type="entry name" value="Collagenase (Catalytic Domain)"/>
    <property type="match status" value="1"/>
</dbReference>
<dbReference type="PANTHER" id="PTHR47466:SF1">
    <property type="entry name" value="METALLOPROTEASE MEP1 (AFU_ORTHOLOGUE AFUA_1G07730)-RELATED"/>
    <property type="match status" value="1"/>
</dbReference>
<dbReference type="InterPro" id="IPR008754">
    <property type="entry name" value="Peptidase_M43"/>
</dbReference>
<evidence type="ECO:0000256" key="6">
    <source>
        <dbReference type="ARBA" id="ARBA00022833"/>
    </source>
</evidence>
<sequence>MKKLSLCILALSLIFATSCENEENLTELENLEPTNETVATERKCFSSEILEKQLAENPEMFKRLAQIEDQTKRFSEEDLKAPNGTIEIPVIVHVIYRTNQQNISNAQIRSQIDVLNRDFSATNSDVSNVPSEFRSRVANANFRFTLKQVTRKRSSRSSWGTNDRMKFASGGGVNAIDTRRNLNIWVCNIGGGILGYAQFPGGRTATDGVVISPQYFGTQGFVSSPFDRGRTATHEVGHWLNLRHIWGDGNCNRDDRVADTPVSNGPNYGCPRYPTVRCGSNDMTMNYMDYVDDRCMYMFTNGQKNRMRALFSPGGPRETLL</sequence>
<comment type="caution">
    <text evidence="11">The sequence shown here is derived from an EMBL/GenBank/DDBJ whole genome shotgun (WGS) entry which is preliminary data.</text>
</comment>
<feature type="chain" id="PRO_5046597737" evidence="9">
    <location>
        <begin position="22"/>
        <end position="321"/>
    </location>
</feature>
<evidence type="ECO:0000313" key="11">
    <source>
        <dbReference type="EMBL" id="MFD2186307.1"/>
    </source>
</evidence>
<dbReference type="Proteomes" id="UP001597344">
    <property type="component" value="Unassembled WGS sequence"/>
</dbReference>
<keyword evidence="3" id="KW-0479">Metal-binding</keyword>
<evidence type="ECO:0000256" key="2">
    <source>
        <dbReference type="ARBA" id="ARBA00022670"/>
    </source>
</evidence>
<evidence type="ECO:0000256" key="8">
    <source>
        <dbReference type="ARBA" id="ARBA00023157"/>
    </source>
</evidence>
<feature type="signal peptide" evidence="9">
    <location>
        <begin position="1"/>
        <end position="21"/>
    </location>
</feature>
<keyword evidence="2" id="KW-0645">Protease</keyword>
<dbReference type="CDD" id="cd04275">
    <property type="entry name" value="ZnMc_pappalysin_like"/>
    <property type="match status" value="1"/>
</dbReference>
<reference evidence="12" key="1">
    <citation type="journal article" date="2019" name="Int. J. Syst. Evol. Microbiol.">
        <title>The Global Catalogue of Microorganisms (GCM) 10K type strain sequencing project: providing services to taxonomists for standard genome sequencing and annotation.</title>
        <authorList>
            <consortium name="The Broad Institute Genomics Platform"/>
            <consortium name="The Broad Institute Genome Sequencing Center for Infectious Disease"/>
            <person name="Wu L."/>
            <person name="Ma J."/>
        </authorList>
    </citation>
    <scope>NUCLEOTIDE SEQUENCE [LARGE SCALE GENOMIC DNA]</scope>
    <source>
        <strain evidence="12">DT92</strain>
    </source>
</reference>
<dbReference type="SUPFAM" id="SSF55486">
    <property type="entry name" value="Metalloproteases ('zincins'), catalytic domain"/>
    <property type="match status" value="1"/>
</dbReference>
<evidence type="ECO:0000256" key="5">
    <source>
        <dbReference type="ARBA" id="ARBA00022801"/>
    </source>
</evidence>
<evidence type="ECO:0000256" key="9">
    <source>
        <dbReference type="SAM" id="SignalP"/>
    </source>
</evidence>
<name>A0ABW5AVZ9_9FLAO</name>
<dbReference type="Pfam" id="PF05572">
    <property type="entry name" value="Peptidase_M43"/>
    <property type="match status" value="1"/>
</dbReference>
<accession>A0ABW5AVZ9</accession>